<feature type="transmembrane region" description="Helical" evidence="1">
    <location>
        <begin position="53"/>
        <end position="74"/>
    </location>
</feature>
<feature type="transmembrane region" description="Helical" evidence="1">
    <location>
        <begin position="251"/>
        <end position="269"/>
    </location>
</feature>
<keyword evidence="1" id="KW-0472">Membrane</keyword>
<dbReference type="STRING" id="1798543.A2898_03750"/>
<feature type="transmembrane region" description="Helical" evidence="1">
    <location>
        <begin position="21"/>
        <end position="41"/>
    </location>
</feature>
<evidence type="ECO:0000313" key="3">
    <source>
        <dbReference type="Proteomes" id="UP000179164"/>
    </source>
</evidence>
<dbReference type="SUPFAM" id="SSF103473">
    <property type="entry name" value="MFS general substrate transporter"/>
    <property type="match status" value="2"/>
</dbReference>
<dbReference type="InterPro" id="IPR011701">
    <property type="entry name" value="MFS"/>
</dbReference>
<evidence type="ECO:0008006" key="4">
    <source>
        <dbReference type="Google" id="ProtNLM"/>
    </source>
</evidence>
<name>A0A1G2B6H6_9BACT</name>
<keyword evidence="1" id="KW-0812">Transmembrane</keyword>
<dbReference type="Proteomes" id="UP000179164">
    <property type="component" value="Unassembled WGS sequence"/>
</dbReference>
<dbReference type="PANTHER" id="PTHR23526">
    <property type="entry name" value="INTEGRAL MEMBRANE TRANSPORT PROTEIN-RELATED"/>
    <property type="match status" value="1"/>
</dbReference>
<reference evidence="2 3" key="1">
    <citation type="journal article" date="2016" name="Nat. Commun.">
        <title>Thousands of microbial genomes shed light on interconnected biogeochemical processes in an aquifer system.</title>
        <authorList>
            <person name="Anantharaman K."/>
            <person name="Brown C.T."/>
            <person name="Hug L.A."/>
            <person name="Sharon I."/>
            <person name="Castelle C.J."/>
            <person name="Probst A.J."/>
            <person name="Thomas B.C."/>
            <person name="Singh A."/>
            <person name="Wilkins M.J."/>
            <person name="Karaoz U."/>
            <person name="Brodie E.L."/>
            <person name="Williams K.H."/>
            <person name="Hubbard S.S."/>
            <person name="Banfield J.F."/>
        </authorList>
    </citation>
    <scope>NUCLEOTIDE SEQUENCE [LARGE SCALE GENOMIC DNA]</scope>
</reference>
<feature type="transmembrane region" description="Helical" evidence="1">
    <location>
        <begin position="339"/>
        <end position="363"/>
    </location>
</feature>
<dbReference type="InterPro" id="IPR036259">
    <property type="entry name" value="MFS_trans_sf"/>
</dbReference>
<dbReference type="Gene3D" id="1.20.1250.20">
    <property type="entry name" value="MFS general substrate transporter like domains"/>
    <property type="match status" value="1"/>
</dbReference>
<feature type="transmembrane region" description="Helical" evidence="1">
    <location>
        <begin position="149"/>
        <end position="168"/>
    </location>
</feature>
<evidence type="ECO:0000256" key="1">
    <source>
        <dbReference type="SAM" id="Phobius"/>
    </source>
</evidence>
<feature type="transmembrane region" description="Helical" evidence="1">
    <location>
        <begin position="369"/>
        <end position="388"/>
    </location>
</feature>
<proteinExistence type="predicted"/>
<accession>A0A1G2B6H6</accession>
<dbReference type="PANTHER" id="PTHR23526:SF2">
    <property type="entry name" value="MAJOR FACILITATOR SUPERFAMILY (MFS) PROFILE DOMAIN-CONTAINING PROTEIN"/>
    <property type="match status" value="1"/>
</dbReference>
<gene>
    <name evidence="2" type="ORF">A2898_03750</name>
</gene>
<dbReference type="Pfam" id="PF07690">
    <property type="entry name" value="MFS_1"/>
    <property type="match status" value="1"/>
</dbReference>
<dbReference type="AlphaFoldDB" id="A0A1G2B6H6"/>
<dbReference type="InterPro" id="IPR052528">
    <property type="entry name" value="Sugar_transport-like"/>
</dbReference>
<feature type="transmembrane region" description="Helical" evidence="1">
    <location>
        <begin position="221"/>
        <end position="245"/>
    </location>
</feature>
<dbReference type="EMBL" id="MHKE01000004">
    <property type="protein sequence ID" value="OGY84803.1"/>
    <property type="molecule type" value="Genomic_DNA"/>
</dbReference>
<evidence type="ECO:0000313" key="2">
    <source>
        <dbReference type="EMBL" id="OGY84803.1"/>
    </source>
</evidence>
<organism evidence="2 3">
    <name type="scientific">Candidatus Kerfeldbacteria bacterium RIFCSPLOWO2_01_FULL_48_11</name>
    <dbReference type="NCBI Taxonomy" id="1798543"/>
    <lineage>
        <taxon>Bacteria</taxon>
        <taxon>Candidatus Kerfeldiibacteriota</taxon>
    </lineage>
</organism>
<comment type="caution">
    <text evidence="2">The sequence shown here is derived from an EMBL/GenBank/DDBJ whole genome shotgun (WGS) entry which is preliminary data.</text>
</comment>
<protein>
    <recommendedName>
        <fullName evidence="4">Major facilitator superfamily (MFS) profile domain-containing protein</fullName>
    </recommendedName>
</protein>
<keyword evidence="1" id="KW-1133">Transmembrane helix</keyword>
<feature type="transmembrane region" description="Helical" evidence="1">
    <location>
        <begin position="174"/>
        <end position="194"/>
    </location>
</feature>
<sequence>MLHKFTPHLPRYFSKHVSHSFRSLVWSVGMMNFALAAFLIFEPIYLFSLGYTLAQVLLFYLGVYVVYALILPFASRILAKIGVEHSIFYSQFFLIGYLLALYGISHVPLLIFPAVLLLALQKLFYWPAFHIDFMSFSDQSQRGREMSSLMSVSSVMMILGPFVGGFVIEQFGFPALFLIDSALFLLSTIPLLHLHEMRTTEHESYRSVVNHLRQPERRKDLGTFFGFGEELIVMVAWPIFIYVIIGDLSTIGSLVASATLVSTLLLLVIGKKTDSSARPILARTGIYGYIGIWVLRSLARIPAAVVIVDAISQLTKNMLFVPMSTGIYERASRTLPVSYVVFFEQALSIGKIVAAVLVILLTFIFTDPWWPIFILGALFTFFYLRSHYAHPTSRSTLRA</sequence>
<dbReference type="GO" id="GO:0022857">
    <property type="term" value="F:transmembrane transporter activity"/>
    <property type="evidence" value="ECO:0007669"/>
    <property type="project" value="InterPro"/>
</dbReference>